<dbReference type="PANTHER" id="PTHR11662:SF280">
    <property type="entry name" value="FI21844P1-RELATED"/>
    <property type="match status" value="1"/>
</dbReference>
<dbReference type="InterPro" id="IPR050382">
    <property type="entry name" value="MFS_Na/Anion_cotransporter"/>
</dbReference>
<keyword evidence="15" id="KW-1185">Reference proteome</keyword>
<dbReference type="FunFam" id="1.20.1250.20:FF:000144">
    <property type="entry name" value="Picot, isoform B"/>
    <property type="match status" value="1"/>
</dbReference>
<comment type="subcellular location">
    <subcellularLocation>
        <location evidence="1">Membrane</location>
        <topology evidence="1">Multi-pass membrane protein</topology>
    </subcellularLocation>
</comment>
<evidence type="ECO:0000313" key="14">
    <source>
        <dbReference type="EMBL" id="VEN34352.1"/>
    </source>
</evidence>
<protein>
    <recommendedName>
        <fullName evidence="11">Putative inorganic phosphate cotransporter</fullName>
    </recommendedName>
</protein>
<dbReference type="EMBL" id="CAACVG010000618">
    <property type="protein sequence ID" value="VEN34352.1"/>
    <property type="molecule type" value="Genomic_DNA"/>
</dbReference>
<feature type="transmembrane region" description="Helical" evidence="12">
    <location>
        <begin position="386"/>
        <end position="404"/>
    </location>
</feature>
<feature type="transmembrane region" description="Helical" evidence="12">
    <location>
        <begin position="207"/>
        <end position="234"/>
    </location>
</feature>
<dbReference type="Gene3D" id="1.20.1250.20">
    <property type="entry name" value="MFS general substrate transporter like domains"/>
    <property type="match status" value="2"/>
</dbReference>
<evidence type="ECO:0000256" key="7">
    <source>
        <dbReference type="ARBA" id="ARBA00023053"/>
    </source>
</evidence>
<evidence type="ECO:0000256" key="9">
    <source>
        <dbReference type="ARBA" id="ARBA00023201"/>
    </source>
</evidence>
<dbReference type="CDD" id="cd17318">
    <property type="entry name" value="MFS_SLC17"/>
    <property type="match status" value="1"/>
</dbReference>
<evidence type="ECO:0000256" key="11">
    <source>
        <dbReference type="ARBA" id="ARBA00068450"/>
    </source>
</evidence>
<evidence type="ECO:0000256" key="1">
    <source>
        <dbReference type="ARBA" id="ARBA00004141"/>
    </source>
</evidence>
<dbReference type="PROSITE" id="PS50850">
    <property type="entry name" value="MFS"/>
    <property type="match status" value="1"/>
</dbReference>
<dbReference type="Proteomes" id="UP000410492">
    <property type="component" value="Unassembled WGS sequence"/>
</dbReference>
<dbReference type="OrthoDB" id="2985014at2759"/>
<evidence type="ECO:0000256" key="3">
    <source>
        <dbReference type="ARBA" id="ARBA00022448"/>
    </source>
</evidence>
<keyword evidence="9" id="KW-0406">Ion transport</keyword>
<keyword evidence="7" id="KW-0915">Sodium</keyword>
<feature type="transmembrane region" description="Helical" evidence="12">
    <location>
        <begin position="291"/>
        <end position="310"/>
    </location>
</feature>
<evidence type="ECO:0000256" key="8">
    <source>
        <dbReference type="ARBA" id="ARBA00023136"/>
    </source>
</evidence>
<keyword evidence="4 12" id="KW-0812">Transmembrane</keyword>
<evidence type="ECO:0000256" key="10">
    <source>
        <dbReference type="ARBA" id="ARBA00054632"/>
    </source>
</evidence>
<proteinExistence type="inferred from homology"/>
<feature type="transmembrane region" description="Helical" evidence="12">
    <location>
        <begin position="322"/>
        <end position="341"/>
    </location>
</feature>
<dbReference type="InterPro" id="IPR005829">
    <property type="entry name" value="Sugar_transporter_CS"/>
</dbReference>
<gene>
    <name evidence="14" type="ORF">CALMAC_LOCUS582</name>
</gene>
<evidence type="ECO:0000256" key="5">
    <source>
        <dbReference type="ARBA" id="ARBA00022847"/>
    </source>
</evidence>
<dbReference type="GO" id="GO:0006820">
    <property type="term" value="P:monoatomic anion transport"/>
    <property type="evidence" value="ECO:0007669"/>
    <property type="project" value="TreeGrafter"/>
</dbReference>
<dbReference type="Pfam" id="PF07690">
    <property type="entry name" value="MFS_1"/>
    <property type="match status" value="1"/>
</dbReference>
<evidence type="ECO:0000256" key="4">
    <source>
        <dbReference type="ARBA" id="ARBA00022692"/>
    </source>
</evidence>
<keyword evidence="9" id="KW-0739">Sodium transport</keyword>
<evidence type="ECO:0000256" key="2">
    <source>
        <dbReference type="ARBA" id="ARBA00008586"/>
    </source>
</evidence>
<dbReference type="GO" id="GO:0016020">
    <property type="term" value="C:membrane"/>
    <property type="evidence" value="ECO:0007669"/>
    <property type="project" value="UniProtKB-SubCell"/>
</dbReference>
<accession>A0A653BFK2</accession>
<evidence type="ECO:0000313" key="15">
    <source>
        <dbReference type="Proteomes" id="UP000410492"/>
    </source>
</evidence>
<feature type="transmembrane region" description="Helical" evidence="12">
    <location>
        <begin position="125"/>
        <end position="146"/>
    </location>
</feature>
<keyword evidence="6 12" id="KW-1133">Transmembrane helix</keyword>
<dbReference type="GO" id="GO:0015293">
    <property type="term" value="F:symporter activity"/>
    <property type="evidence" value="ECO:0007669"/>
    <property type="project" value="UniProtKB-KW"/>
</dbReference>
<keyword evidence="8 12" id="KW-0472">Membrane</keyword>
<comment type="similarity">
    <text evidence="2">Belongs to the major facilitator superfamily. Sodium/anion cotransporter family.</text>
</comment>
<dbReference type="InterPro" id="IPR036259">
    <property type="entry name" value="MFS_trans_sf"/>
</dbReference>
<evidence type="ECO:0000259" key="13">
    <source>
        <dbReference type="PROSITE" id="PS50850"/>
    </source>
</evidence>
<feature type="transmembrane region" description="Helical" evidence="12">
    <location>
        <begin position="153"/>
        <end position="172"/>
    </location>
</feature>
<reference evidence="14 15" key="1">
    <citation type="submission" date="2019-01" db="EMBL/GenBank/DDBJ databases">
        <authorList>
            <person name="Sayadi A."/>
        </authorList>
    </citation>
    <scope>NUCLEOTIDE SEQUENCE [LARGE SCALE GENOMIC DNA]</scope>
</reference>
<feature type="domain" description="Major facilitator superfamily (MFS) profile" evidence="13">
    <location>
        <begin position="1"/>
        <end position="409"/>
    </location>
</feature>
<dbReference type="FunFam" id="1.20.1250.20:FF:000003">
    <property type="entry name" value="Solute carrier family 17 member 3"/>
    <property type="match status" value="1"/>
</dbReference>
<feature type="transmembrane region" description="Helical" evidence="12">
    <location>
        <begin position="347"/>
        <end position="374"/>
    </location>
</feature>
<evidence type="ECO:0000256" key="6">
    <source>
        <dbReference type="ARBA" id="ARBA00022989"/>
    </source>
</evidence>
<feature type="transmembrane region" description="Helical" evidence="12">
    <location>
        <begin position="60"/>
        <end position="80"/>
    </location>
</feature>
<feature type="transmembrane region" description="Helical" evidence="12">
    <location>
        <begin position="254"/>
        <end position="279"/>
    </location>
</feature>
<dbReference type="GO" id="GO:0006814">
    <property type="term" value="P:sodium ion transport"/>
    <property type="evidence" value="ECO:0007669"/>
    <property type="project" value="UniProtKB-KW"/>
</dbReference>
<sequence>MRTNLSVAIVAMTDKNSSTNPDIPTYNWDNKGVILSSFFWGYFTLQAIAGELGNRYGTKWLLFIAMFVSSTASVLTPLMAQTTGSYGVIGCRVVQGMSQGFFFPSVSNLLGQWIPPSERSYMATIAYSGTSLGTIFAMPITGFLAASQLGWPSTFYLFGALGYLWILAWYFLGAGCPTEYPRITEEEKTYIQQSLSATQDELSDTPWWSIITSLPVWAVIVGLIGLNFGFTMLLTEMPTYLNKIHGISLKSNGVLSAMPYLVSFVFGNLYGIVCEHLITRGCVTRGTARKIFNSIGQFGPATALVVLAFLPKNAAIIAEAMLIVAVGTNTACTLGCIVSTVDLAPNYSGVIMGVANGIGQIFSIVAPLVVHFVVTNEEDQALWRTAFLTAAAVFITANLFFLLFSSGEVQPWNNAKTFTNNADTAKSEVSQ</sequence>
<evidence type="ECO:0000256" key="12">
    <source>
        <dbReference type="SAM" id="Phobius"/>
    </source>
</evidence>
<organism evidence="14 15">
    <name type="scientific">Callosobruchus maculatus</name>
    <name type="common">Southern cowpea weevil</name>
    <name type="synonym">Pulse bruchid</name>
    <dbReference type="NCBI Taxonomy" id="64391"/>
    <lineage>
        <taxon>Eukaryota</taxon>
        <taxon>Metazoa</taxon>
        <taxon>Ecdysozoa</taxon>
        <taxon>Arthropoda</taxon>
        <taxon>Hexapoda</taxon>
        <taxon>Insecta</taxon>
        <taxon>Pterygota</taxon>
        <taxon>Neoptera</taxon>
        <taxon>Endopterygota</taxon>
        <taxon>Coleoptera</taxon>
        <taxon>Polyphaga</taxon>
        <taxon>Cucujiformia</taxon>
        <taxon>Chrysomeloidea</taxon>
        <taxon>Chrysomelidae</taxon>
        <taxon>Bruchinae</taxon>
        <taxon>Bruchini</taxon>
        <taxon>Callosobruchus</taxon>
    </lineage>
</organism>
<comment type="function">
    <text evidence="10">May be an inorganic phosphate cotransporter.</text>
</comment>
<dbReference type="InterPro" id="IPR011701">
    <property type="entry name" value="MFS"/>
</dbReference>
<dbReference type="InterPro" id="IPR020846">
    <property type="entry name" value="MFS_dom"/>
</dbReference>
<dbReference type="PANTHER" id="PTHR11662">
    <property type="entry name" value="SOLUTE CARRIER FAMILY 17"/>
    <property type="match status" value="1"/>
</dbReference>
<keyword evidence="3" id="KW-0813">Transport</keyword>
<dbReference type="PROSITE" id="PS00217">
    <property type="entry name" value="SUGAR_TRANSPORT_2"/>
    <property type="match status" value="1"/>
</dbReference>
<dbReference type="AlphaFoldDB" id="A0A653BFK2"/>
<keyword evidence="5" id="KW-0769">Symport</keyword>
<name>A0A653BFK2_CALMS</name>
<dbReference type="SUPFAM" id="SSF103473">
    <property type="entry name" value="MFS general substrate transporter"/>
    <property type="match status" value="1"/>
</dbReference>
<feature type="transmembrane region" description="Helical" evidence="12">
    <location>
        <begin position="33"/>
        <end position="53"/>
    </location>
</feature>